<evidence type="ECO:0000256" key="2">
    <source>
        <dbReference type="ARBA" id="ARBA00007241"/>
    </source>
</evidence>
<keyword evidence="11 18" id="KW-0560">Oxidoreductase</keyword>
<comment type="similarity">
    <text evidence="2 18">Belongs to the thioredoxin family. DsbD subfamily.</text>
</comment>
<dbReference type="EMBL" id="JBIGIA010000002">
    <property type="protein sequence ID" value="MFG6455981.1"/>
    <property type="molecule type" value="Genomic_DNA"/>
</dbReference>
<dbReference type="Pfam" id="PF11412">
    <property type="entry name" value="DsbD_N"/>
    <property type="match status" value="1"/>
</dbReference>
<dbReference type="InterPro" id="IPR003834">
    <property type="entry name" value="Cyt_c_assmbl_TM_dom"/>
</dbReference>
<dbReference type="InterPro" id="IPR028250">
    <property type="entry name" value="DsbDN"/>
</dbReference>
<evidence type="ECO:0000256" key="17">
    <source>
        <dbReference type="ARBA" id="ARBA00047804"/>
    </source>
</evidence>
<evidence type="ECO:0000256" key="6">
    <source>
        <dbReference type="ARBA" id="ARBA00022692"/>
    </source>
</evidence>
<keyword evidence="3 18" id="KW-0813">Transport</keyword>
<dbReference type="PROSITE" id="PS00194">
    <property type="entry name" value="THIOREDOXIN_1"/>
    <property type="match status" value="1"/>
</dbReference>
<feature type="chain" id="PRO_5044944324" description="Thiol:disulfide interchange protein DsbD" evidence="18">
    <location>
        <begin position="26"/>
        <end position="626"/>
    </location>
</feature>
<dbReference type="Pfam" id="PF02683">
    <property type="entry name" value="DsbD_TM"/>
    <property type="match status" value="1"/>
</dbReference>
<keyword evidence="12 18" id="KW-0520">NAD</keyword>
<keyword evidence="5 18" id="KW-0997">Cell inner membrane</keyword>
<dbReference type="InterPro" id="IPR035671">
    <property type="entry name" value="DsbD_gamma"/>
</dbReference>
<dbReference type="InterPro" id="IPR022910">
    <property type="entry name" value="Thiol_diS_interchange_DbsD"/>
</dbReference>
<comment type="catalytic activity">
    <reaction evidence="16 18">
        <text>[protein]-dithiol + NAD(+) = [protein]-disulfide + NADH + H(+)</text>
        <dbReference type="Rhea" id="RHEA:18749"/>
        <dbReference type="Rhea" id="RHEA-COMP:10593"/>
        <dbReference type="Rhea" id="RHEA-COMP:10594"/>
        <dbReference type="ChEBI" id="CHEBI:15378"/>
        <dbReference type="ChEBI" id="CHEBI:29950"/>
        <dbReference type="ChEBI" id="CHEBI:50058"/>
        <dbReference type="ChEBI" id="CHEBI:57540"/>
        <dbReference type="ChEBI" id="CHEBI:57945"/>
        <dbReference type="EC" id="1.8.1.8"/>
    </reaction>
</comment>
<dbReference type="Pfam" id="PF13899">
    <property type="entry name" value="Thioredoxin_7"/>
    <property type="match status" value="1"/>
</dbReference>
<feature type="domain" description="Thioredoxin" evidence="19">
    <location>
        <begin position="492"/>
        <end position="626"/>
    </location>
</feature>
<dbReference type="EC" id="1.8.1.8" evidence="18"/>
<dbReference type="PANTHER" id="PTHR32234:SF0">
    <property type="entry name" value="THIOL:DISULFIDE INTERCHANGE PROTEIN DSBD"/>
    <property type="match status" value="1"/>
</dbReference>
<evidence type="ECO:0000256" key="8">
    <source>
        <dbReference type="ARBA" id="ARBA00022748"/>
    </source>
</evidence>
<comment type="subcellular location">
    <subcellularLocation>
        <location evidence="1 18">Cell inner membrane</location>
        <topology evidence="1 18">Multi-pass membrane protein</topology>
    </subcellularLocation>
</comment>
<keyword evidence="13 18" id="KW-0472">Membrane</keyword>
<dbReference type="GO" id="GO:0047134">
    <property type="term" value="F:protein-disulfide reductase [NAD(P)H] activity"/>
    <property type="evidence" value="ECO:0007669"/>
    <property type="project" value="UniProtKB-EC"/>
</dbReference>
<evidence type="ECO:0000256" key="18">
    <source>
        <dbReference type="HAMAP-Rule" id="MF_00399"/>
    </source>
</evidence>
<feature type="disulfide bond" description="Redox-active" evidence="18">
    <location>
        <begin position="223"/>
        <end position="345"/>
    </location>
</feature>
<evidence type="ECO:0000313" key="21">
    <source>
        <dbReference type="Proteomes" id="UP001606305"/>
    </source>
</evidence>
<feature type="transmembrane region" description="Helical" evidence="18">
    <location>
        <begin position="284"/>
        <end position="307"/>
    </location>
</feature>
<feature type="transmembrane region" description="Helical" evidence="18">
    <location>
        <begin position="204"/>
        <end position="236"/>
    </location>
</feature>
<proteinExistence type="inferred from homology"/>
<comment type="caution">
    <text evidence="20">The sequence shown here is derived from an EMBL/GenBank/DDBJ whole genome shotgun (WGS) entry which is preliminary data.</text>
</comment>
<feature type="disulfide bond" description="Redox-active" evidence="18">
    <location>
        <begin position="541"/>
        <end position="544"/>
    </location>
</feature>
<dbReference type="PANTHER" id="PTHR32234">
    <property type="entry name" value="THIOL:DISULFIDE INTERCHANGE PROTEIN DSBD"/>
    <property type="match status" value="1"/>
</dbReference>
<comment type="catalytic activity">
    <reaction evidence="17 18">
        <text>[protein]-dithiol + NADP(+) = [protein]-disulfide + NADPH + H(+)</text>
        <dbReference type="Rhea" id="RHEA:18753"/>
        <dbReference type="Rhea" id="RHEA-COMP:10593"/>
        <dbReference type="Rhea" id="RHEA-COMP:10594"/>
        <dbReference type="ChEBI" id="CHEBI:15378"/>
        <dbReference type="ChEBI" id="CHEBI:29950"/>
        <dbReference type="ChEBI" id="CHEBI:50058"/>
        <dbReference type="ChEBI" id="CHEBI:57783"/>
        <dbReference type="ChEBI" id="CHEBI:58349"/>
        <dbReference type="EC" id="1.8.1.8"/>
    </reaction>
</comment>
<keyword evidence="6 18" id="KW-0812">Transmembrane</keyword>
<name>A0ABW7G255_9BURK</name>
<keyword evidence="10 18" id="KW-1133">Transmembrane helix</keyword>
<evidence type="ECO:0000256" key="3">
    <source>
        <dbReference type="ARBA" id="ARBA00022448"/>
    </source>
</evidence>
<evidence type="ECO:0000259" key="19">
    <source>
        <dbReference type="PROSITE" id="PS51352"/>
    </source>
</evidence>
<feature type="transmembrane region" description="Helical" evidence="18">
    <location>
        <begin position="363"/>
        <end position="389"/>
    </location>
</feature>
<evidence type="ECO:0000256" key="15">
    <source>
        <dbReference type="ARBA" id="ARBA00023284"/>
    </source>
</evidence>
<evidence type="ECO:0000256" key="7">
    <source>
        <dbReference type="ARBA" id="ARBA00022729"/>
    </source>
</evidence>
<dbReference type="CDD" id="cd02953">
    <property type="entry name" value="DsbDgamma"/>
    <property type="match status" value="1"/>
</dbReference>
<dbReference type="Gene3D" id="2.60.40.1250">
    <property type="entry name" value="Thiol:disulfide interchange protein DsbD, N-terminal domain"/>
    <property type="match status" value="1"/>
</dbReference>
<evidence type="ECO:0000256" key="4">
    <source>
        <dbReference type="ARBA" id="ARBA00022475"/>
    </source>
</evidence>
<comment type="function">
    <text evidence="18">Required to facilitate the formation of correct disulfide bonds in some periplasmic proteins and for the assembly of the periplasmic c-type cytochromes. Acts by transferring electrons from cytoplasmic thioredoxin to the periplasm. This transfer involves a cascade of disulfide bond formation and reduction steps.</text>
</comment>
<dbReference type="InterPro" id="IPR036249">
    <property type="entry name" value="Thioredoxin-like_sf"/>
</dbReference>
<keyword evidence="14 18" id="KW-1015">Disulfide bond</keyword>
<keyword evidence="21" id="KW-1185">Reference proteome</keyword>
<evidence type="ECO:0000313" key="20">
    <source>
        <dbReference type="EMBL" id="MFG6455981.1"/>
    </source>
</evidence>
<keyword evidence="8 18" id="KW-0201">Cytochrome c-type biogenesis</keyword>
<dbReference type="PROSITE" id="PS51352">
    <property type="entry name" value="THIOREDOXIN_2"/>
    <property type="match status" value="1"/>
</dbReference>
<keyword evidence="7 18" id="KW-0732">Signal</keyword>
<organism evidence="20 21">
    <name type="scientific">Pelomonas nitida</name>
    <dbReference type="NCBI Taxonomy" id="3299027"/>
    <lineage>
        <taxon>Bacteria</taxon>
        <taxon>Pseudomonadati</taxon>
        <taxon>Pseudomonadota</taxon>
        <taxon>Betaproteobacteria</taxon>
        <taxon>Burkholderiales</taxon>
        <taxon>Sphaerotilaceae</taxon>
        <taxon>Roseateles</taxon>
    </lineage>
</organism>
<evidence type="ECO:0000256" key="11">
    <source>
        <dbReference type="ARBA" id="ARBA00023002"/>
    </source>
</evidence>
<feature type="transmembrane region" description="Helical" evidence="18">
    <location>
        <begin position="328"/>
        <end position="357"/>
    </location>
</feature>
<gene>
    <name evidence="18 20" type="primary">dsbD</name>
    <name evidence="20" type="ORF">ACG00X_03970</name>
</gene>
<keyword evidence="15 18" id="KW-0676">Redox-active center</keyword>
<dbReference type="SUPFAM" id="SSF52833">
    <property type="entry name" value="Thioredoxin-like"/>
    <property type="match status" value="1"/>
</dbReference>
<evidence type="ECO:0000256" key="10">
    <source>
        <dbReference type="ARBA" id="ARBA00022989"/>
    </source>
</evidence>
<dbReference type="Proteomes" id="UP001606305">
    <property type="component" value="Unassembled WGS sequence"/>
</dbReference>
<evidence type="ECO:0000256" key="9">
    <source>
        <dbReference type="ARBA" id="ARBA00022982"/>
    </source>
</evidence>
<feature type="transmembrane region" description="Helical" evidence="18">
    <location>
        <begin position="401"/>
        <end position="419"/>
    </location>
</feature>
<feature type="signal peptide" evidence="18">
    <location>
        <begin position="1"/>
        <end position="25"/>
    </location>
</feature>
<evidence type="ECO:0000256" key="14">
    <source>
        <dbReference type="ARBA" id="ARBA00023157"/>
    </source>
</evidence>
<feature type="transmembrane region" description="Helical" evidence="18">
    <location>
        <begin position="425"/>
        <end position="445"/>
    </location>
</feature>
<evidence type="ECO:0000256" key="1">
    <source>
        <dbReference type="ARBA" id="ARBA00004429"/>
    </source>
</evidence>
<evidence type="ECO:0000256" key="16">
    <source>
        <dbReference type="ARBA" id="ARBA00047388"/>
    </source>
</evidence>
<dbReference type="InterPro" id="IPR017937">
    <property type="entry name" value="Thioredoxin_CS"/>
</dbReference>
<keyword evidence="9 18" id="KW-0249">Electron transport</keyword>
<sequence length="626" mass="65771" precursor="true">MKLLSILKRGAATGLLLATGLSAWAGNDDFLPAEQAFALSARVLDAHSVELKFDVAEGYYLYRERLGFEAKPAVGDLKVELPPGKIKFDENFQKSVETYRHDLTLRVSLPQATAPFTLSVNSQGCADKGLCYPPMTRDWRVDVQSGVVRAITAAVPGDEPKVAAGADAKADVKADAQAPAKAAADSGAAEKLGGEKGALQSGNLLLIAGAFGLAGLLLSFTPCVLPMVPILSSIIVGQGEPVSRSRGFLLAASYSLGMAMVYTVMGVAAGLAGEGLAAALQNPWVLGAFALMLAGFSLSMFGVYQLQLPSSLQAKASETSGRFQGGRVIGVFAMGGLSALIVGPCVAAPLAGALVYISQTRDVLVGGVALFSLACGMSVPLLLVGLSAGSLLPRAGGWMEHVKHAFGVMLLGVAIWMVSPVLPGWALMTLVGTLLVVTAVYMGAFERLPDSRGWPRLFKGVGVLFALVGAVQFLGVLSGGRDLLQPLSHLAQRHGGAAEGATLAQHKEGLNFKRVASVAELDAAVAAAGKPVMLDFYADWCVSCKEYEKFTFRDARVQEKLRDFVLLQADVTANNAQDKALLKRFQLFGPPGLVFFDPQGREKSDARVIGYQPGDQFLDSLKAATL</sequence>
<dbReference type="NCBIfam" id="NF001419">
    <property type="entry name" value="PRK00293.1"/>
    <property type="match status" value="1"/>
</dbReference>
<dbReference type="Gene3D" id="3.40.30.10">
    <property type="entry name" value="Glutaredoxin"/>
    <property type="match status" value="1"/>
</dbReference>
<dbReference type="SUPFAM" id="SSF74863">
    <property type="entry name" value="Thiol:disulfide interchange protein DsbD, N-terminal domain (DsbD-alpha)"/>
    <property type="match status" value="1"/>
</dbReference>
<dbReference type="InterPro" id="IPR013766">
    <property type="entry name" value="Thioredoxin_domain"/>
</dbReference>
<feature type="transmembrane region" description="Helical" evidence="18">
    <location>
        <begin position="248"/>
        <end position="272"/>
    </location>
</feature>
<dbReference type="RefSeq" id="WP_394486667.1">
    <property type="nucleotide sequence ID" value="NZ_JBIGIA010000002.1"/>
</dbReference>
<protein>
    <recommendedName>
        <fullName evidence="18">Thiol:disulfide interchange protein DsbD</fullName>
        <ecNumber evidence="18">1.8.1.8</ecNumber>
    </recommendedName>
    <alternativeName>
        <fullName evidence="18">Protein-disulfide reductase</fullName>
        <shortName evidence="18">Disulfide reductase</shortName>
    </alternativeName>
</protein>
<evidence type="ECO:0000256" key="12">
    <source>
        <dbReference type="ARBA" id="ARBA00023027"/>
    </source>
</evidence>
<evidence type="ECO:0000256" key="13">
    <source>
        <dbReference type="ARBA" id="ARBA00023136"/>
    </source>
</evidence>
<feature type="transmembrane region" description="Helical" evidence="18">
    <location>
        <begin position="457"/>
        <end position="477"/>
    </location>
</feature>
<dbReference type="HAMAP" id="MF_00399">
    <property type="entry name" value="DbsD"/>
    <property type="match status" value="1"/>
</dbReference>
<accession>A0ABW7G255</accession>
<feature type="disulfide bond" description="Redox-active" evidence="18">
    <location>
        <begin position="125"/>
        <end position="131"/>
    </location>
</feature>
<dbReference type="InterPro" id="IPR036929">
    <property type="entry name" value="DsbDN_sf"/>
</dbReference>
<reference evidence="20 21" key="1">
    <citation type="submission" date="2024-09" db="EMBL/GenBank/DDBJ databases">
        <title>Novel species of the genus Pelomonas and Roseateles isolated from streams.</title>
        <authorList>
            <person name="Lu H."/>
        </authorList>
    </citation>
    <scope>NUCLEOTIDE SEQUENCE [LARGE SCALE GENOMIC DNA]</scope>
    <source>
        <strain evidence="20 21">BYS96W</strain>
    </source>
</reference>
<evidence type="ECO:0000256" key="5">
    <source>
        <dbReference type="ARBA" id="ARBA00022519"/>
    </source>
</evidence>
<keyword evidence="4 18" id="KW-1003">Cell membrane</keyword>